<keyword evidence="3" id="KW-0804">Transcription</keyword>
<sequence length="320" mass="35836">MATIKAIAEHAGVSPATVSRVLNNDPYITVKEETREKIVKAAKELGYRTAFERRAAEQAIPGKRPPNEIILILLAISLDEEIENPLYLSIRKGIEQELMRSGKKKMYMLRYAPDMEIPFAVQGVIVIGTLTEKEAGELKKRFDRIVFVYGCPGGEEFDCVDIDHERVIDLAIHSFITAGLTRIAYVGNGTHQRDQYFRRKMQEKGLAESSIYVCDYTIAAGYEWMKGRIQSSNRPEALFADGDLLALGVLKALEEERAGEVSIISFSDMAHAAYSVHPFATIRFSAVELGEWGARLLIERLDRKMGSPVKILLPVHLHIG</sequence>
<dbReference type="InterPro" id="IPR028082">
    <property type="entry name" value="Peripla_BP_I"/>
</dbReference>
<gene>
    <name evidence="5" type="ORF">CYL18_13880</name>
</gene>
<dbReference type="PANTHER" id="PTHR30146:SF149">
    <property type="entry name" value="HTH-TYPE TRANSCRIPTIONAL REGULATOR EBGR"/>
    <property type="match status" value="1"/>
</dbReference>
<dbReference type="Proteomes" id="UP000239663">
    <property type="component" value="Unassembled WGS sequence"/>
</dbReference>
<accession>A0A2S7MXL2</accession>
<dbReference type="InterPro" id="IPR000843">
    <property type="entry name" value="HTH_LacI"/>
</dbReference>
<dbReference type="Gene3D" id="3.40.50.2300">
    <property type="match status" value="2"/>
</dbReference>
<dbReference type="Pfam" id="PF13377">
    <property type="entry name" value="Peripla_BP_3"/>
    <property type="match status" value="1"/>
</dbReference>
<keyword evidence="6" id="KW-1185">Reference proteome</keyword>
<evidence type="ECO:0000313" key="6">
    <source>
        <dbReference type="Proteomes" id="UP000239663"/>
    </source>
</evidence>
<dbReference type="Gene3D" id="1.10.260.40">
    <property type="entry name" value="lambda repressor-like DNA-binding domains"/>
    <property type="match status" value="1"/>
</dbReference>
<dbReference type="SMART" id="SM00354">
    <property type="entry name" value="HTH_LACI"/>
    <property type="match status" value="1"/>
</dbReference>
<dbReference type="PANTHER" id="PTHR30146">
    <property type="entry name" value="LACI-RELATED TRANSCRIPTIONAL REPRESSOR"/>
    <property type="match status" value="1"/>
</dbReference>
<dbReference type="InterPro" id="IPR046335">
    <property type="entry name" value="LacI/GalR-like_sensor"/>
</dbReference>
<dbReference type="AlphaFoldDB" id="A0A2S7MXL2"/>
<dbReference type="Pfam" id="PF00356">
    <property type="entry name" value="LacI"/>
    <property type="match status" value="1"/>
</dbReference>
<protein>
    <recommendedName>
        <fullName evidence="4">HTH lacI-type domain-containing protein</fullName>
    </recommendedName>
</protein>
<evidence type="ECO:0000256" key="2">
    <source>
        <dbReference type="ARBA" id="ARBA00023125"/>
    </source>
</evidence>
<dbReference type="GO" id="GO:0003700">
    <property type="term" value="F:DNA-binding transcription factor activity"/>
    <property type="evidence" value="ECO:0007669"/>
    <property type="project" value="TreeGrafter"/>
</dbReference>
<proteinExistence type="predicted"/>
<reference evidence="5 6" key="1">
    <citation type="submission" date="2017-12" db="EMBL/GenBank/DDBJ databases">
        <title>Taxonomic description and draft genome of Pradoshia cofamensis Gen. nov., sp. nov., a thermotolerant bacillale isolated from anterior gut of earthworm Eisenia fetida.</title>
        <authorList>
            <person name="Saha T."/>
            <person name="Chakraborty R."/>
        </authorList>
    </citation>
    <scope>NUCLEOTIDE SEQUENCE [LARGE SCALE GENOMIC DNA]</scope>
    <source>
        <strain evidence="5 6">EAG3</strain>
    </source>
</reference>
<keyword evidence="1" id="KW-0805">Transcription regulation</keyword>
<dbReference type="SUPFAM" id="SSF47413">
    <property type="entry name" value="lambda repressor-like DNA-binding domains"/>
    <property type="match status" value="1"/>
</dbReference>
<dbReference type="PROSITE" id="PS50932">
    <property type="entry name" value="HTH_LACI_2"/>
    <property type="match status" value="1"/>
</dbReference>
<dbReference type="RefSeq" id="WP_104850133.1">
    <property type="nucleotide sequence ID" value="NZ_PKOZ01000009.1"/>
</dbReference>
<keyword evidence="2" id="KW-0238">DNA-binding</keyword>
<dbReference type="SUPFAM" id="SSF53822">
    <property type="entry name" value="Periplasmic binding protein-like I"/>
    <property type="match status" value="1"/>
</dbReference>
<dbReference type="EMBL" id="PKOZ01000009">
    <property type="protein sequence ID" value="PQD94495.1"/>
    <property type="molecule type" value="Genomic_DNA"/>
</dbReference>
<organism evidence="5 6">
    <name type="scientific">Pradoshia eiseniae</name>
    <dbReference type="NCBI Taxonomy" id="2064768"/>
    <lineage>
        <taxon>Bacteria</taxon>
        <taxon>Bacillati</taxon>
        <taxon>Bacillota</taxon>
        <taxon>Bacilli</taxon>
        <taxon>Bacillales</taxon>
        <taxon>Bacillaceae</taxon>
        <taxon>Pradoshia</taxon>
    </lineage>
</organism>
<dbReference type="CDD" id="cd01392">
    <property type="entry name" value="HTH_LacI"/>
    <property type="match status" value="1"/>
</dbReference>
<dbReference type="InterPro" id="IPR010982">
    <property type="entry name" value="Lambda_DNA-bd_dom_sf"/>
</dbReference>
<evidence type="ECO:0000259" key="4">
    <source>
        <dbReference type="PROSITE" id="PS50932"/>
    </source>
</evidence>
<name>A0A2S7MXL2_9BACI</name>
<dbReference type="OrthoDB" id="43195at2"/>
<dbReference type="GO" id="GO:0000976">
    <property type="term" value="F:transcription cis-regulatory region binding"/>
    <property type="evidence" value="ECO:0007669"/>
    <property type="project" value="TreeGrafter"/>
</dbReference>
<evidence type="ECO:0000313" key="5">
    <source>
        <dbReference type="EMBL" id="PQD94495.1"/>
    </source>
</evidence>
<evidence type="ECO:0000256" key="1">
    <source>
        <dbReference type="ARBA" id="ARBA00023015"/>
    </source>
</evidence>
<feature type="domain" description="HTH lacI-type" evidence="4">
    <location>
        <begin position="2"/>
        <end position="57"/>
    </location>
</feature>
<evidence type="ECO:0000256" key="3">
    <source>
        <dbReference type="ARBA" id="ARBA00023163"/>
    </source>
</evidence>
<comment type="caution">
    <text evidence="5">The sequence shown here is derived from an EMBL/GenBank/DDBJ whole genome shotgun (WGS) entry which is preliminary data.</text>
</comment>